<sequence>MHQKDQSLEGLRGLASLAVVLAHFLFVFFPYLSNNMRPYPNAKPKTVIDAWLVYPPFSLSYAADAAVLVFFVLSGYVLTAKFYAKNDIELFESAAVRRYFRLALPALASVLFAWLLLKADFMGNQMARVLNTAGWPIHYYTEKVSLDYAVFIGLIGAPFFGNTALNGPLWSLQVELIGSILLFACYALFGRRSLLMTVVWFVFFANILGGRSPAVLNYVAILLGSLLHPIAGWLRRNPWVSTSLVVLGLIAVSYDNSPRFTLLRVISLPNFQPYGPDFNQDHRIFWHSLGAVFLVSGVIGARWFAALLASRIPTYLGRISFAIYLLHMPLIMSLAFWTAKAGQVLGMGYIARGTFAAAIFFGALVVLAELFTRYVDGPAIRFSSWISNHLNAASQRSDVPSDPEHNAPSAESSTDVSSREQVVT</sequence>
<keyword evidence="2" id="KW-1133">Transmembrane helix</keyword>
<keyword evidence="2" id="KW-0472">Membrane</keyword>
<organism evidence="4 5">
    <name type="scientific">Microvirga flocculans</name>
    <dbReference type="NCBI Taxonomy" id="217168"/>
    <lineage>
        <taxon>Bacteria</taxon>
        <taxon>Pseudomonadati</taxon>
        <taxon>Pseudomonadota</taxon>
        <taxon>Alphaproteobacteria</taxon>
        <taxon>Hyphomicrobiales</taxon>
        <taxon>Methylobacteriaceae</taxon>
        <taxon>Microvirga</taxon>
    </lineage>
</organism>
<dbReference type="Proteomes" id="UP000519439">
    <property type="component" value="Unassembled WGS sequence"/>
</dbReference>
<feature type="transmembrane region" description="Helical" evidence="2">
    <location>
        <begin position="215"/>
        <end position="231"/>
    </location>
</feature>
<evidence type="ECO:0000313" key="5">
    <source>
        <dbReference type="Proteomes" id="UP000519439"/>
    </source>
</evidence>
<feature type="transmembrane region" description="Helical" evidence="2">
    <location>
        <begin position="349"/>
        <end position="371"/>
    </location>
</feature>
<feature type="transmembrane region" description="Helical" evidence="2">
    <location>
        <begin position="52"/>
        <end position="78"/>
    </location>
</feature>
<comment type="caution">
    <text evidence="4">The sequence shown here is derived from an EMBL/GenBank/DDBJ whole genome shotgun (WGS) entry which is preliminary data.</text>
</comment>
<feature type="transmembrane region" description="Helical" evidence="2">
    <location>
        <begin position="238"/>
        <end position="254"/>
    </location>
</feature>
<name>A0A7W6NA56_9HYPH</name>
<feature type="region of interest" description="Disordered" evidence="1">
    <location>
        <begin position="394"/>
        <end position="424"/>
    </location>
</feature>
<gene>
    <name evidence="4" type="ORF">GGR34_003867</name>
</gene>
<evidence type="ECO:0000259" key="3">
    <source>
        <dbReference type="Pfam" id="PF01757"/>
    </source>
</evidence>
<dbReference type="GO" id="GO:0016747">
    <property type="term" value="F:acyltransferase activity, transferring groups other than amino-acyl groups"/>
    <property type="evidence" value="ECO:0007669"/>
    <property type="project" value="InterPro"/>
</dbReference>
<keyword evidence="2" id="KW-0812">Transmembrane</keyword>
<dbReference type="PANTHER" id="PTHR23028:SF134">
    <property type="entry name" value="PUTATIVE (AFU_ORTHOLOGUE AFUA_4G08520)-RELATED"/>
    <property type="match status" value="1"/>
</dbReference>
<dbReference type="AlphaFoldDB" id="A0A7W6NA56"/>
<keyword evidence="5" id="KW-1185">Reference proteome</keyword>
<feature type="transmembrane region" description="Helical" evidence="2">
    <location>
        <begin position="12"/>
        <end position="32"/>
    </location>
</feature>
<feature type="transmembrane region" description="Helical" evidence="2">
    <location>
        <begin position="99"/>
        <end position="117"/>
    </location>
</feature>
<accession>A0A7W6NA56</accession>
<feature type="domain" description="Acyltransferase 3" evidence="3">
    <location>
        <begin position="6"/>
        <end position="365"/>
    </location>
</feature>
<protein>
    <submittedName>
        <fullName evidence="4">Peptidoglycan/LPS O-acetylase OafA/YrhL</fullName>
    </submittedName>
</protein>
<evidence type="ECO:0000256" key="1">
    <source>
        <dbReference type="SAM" id="MobiDB-lite"/>
    </source>
</evidence>
<proteinExistence type="predicted"/>
<dbReference type="RefSeq" id="WP_084021141.1">
    <property type="nucleotide sequence ID" value="NZ_JACIDC010000022.1"/>
</dbReference>
<dbReference type="Pfam" id="PF01757">
    <property type="entry name" value="Acyl_transf_3"/>
    <property type="match status" value="1"/>
</dbReference>
<feature type="transmembrane region" description="Helical" evidence="2">
    <location>
        <begin position="284"/>
        <end position="304"/>
    </location>
</feature>
<feature type="transmembrane region" description="Helical" evidence="2">
    <location>
        <begin position="316"/>
        <end position="337"/>
    </location>
</feature>
<evidence type="ECO:0000313" key="4">
    <source>
        <dbReference type="EMBL" id="MBB4042180.1"/>
    </source>
</evidence>
<dbReference type="PANTHER" id="PTHR23028">
    <property type="entry name" value="ACETYLTRANSFERASE"/>
    <property type="match status" value="1"/>
</dbReference>
<feature type="compositionally biased region" description="Polar residues" evidence="1">
    <location>
        <begin position="409"/>
        <end position="424"/>
    </location>
</feature>
<dbReference type="InterPro" id="IPR050879">
    <property type="entry name" value="Acyltransferase_3"/>
</dbReference>
<dbReference type="EMBL" id="JACIDC010000022">
    <property type="protein sequence ID" value="MBB4042180.1"/>
    <property type="molecule type" value="Genomic_DNA"/>
</dbReference>
<evidence type="ECO:0000256" key="2">
    <source>
        <dbReference type="SAM" id="Phobius"/>
    </source>
</evidence>
<reference evidence="4 5" key="1">
    <citation type="submission" date="2020-08" db="EMBL/GenBank/DDBJ databases">
        <title>Genomic Encyclopedia of Type Strains, Phase IV (KMG-IV): sequencing the most valuable type-strain genomes for metagenomic binning, comparative biology and taxonomic classification.</title>
        <authorList>
            <person name="Goeker M."/>
        </authorList>
    </citation>
    <scope>NUCLEOTIDE SEQUENCE [LARGE SCALE GENOMIC DNA]</scope>
    <source>
        <strain evidence="4 5">DSM 15743</strain>
    </source>
</reference>
<dbReference type="InterPro" id="IPR002656">
    <property type="entry name" value="Acyl_transf_3_dom"/>
</dbReference>